<dbReference type="Proteomes" id="UP000016666">
    <property type="component" value="Unassembled WGS sequence"/>
</dbReference>
<evidence type="ECO:0000256" key="1">
    <source>
        <dbReference type="SAM" id="MobiDB-lite"/>
    </source>
</evidence>
<feature type="compositionally biased region" description="Low complexity" evidence="1">
    <location>
        <begin position="48"/>
        <end position="58"/>
    </location>
</feature>
<reference evidence="2" key="2">
    <citation type="submission" date="2025-08" db="UniProtKB">
        <authorList>
            <consortium name="Ensembl"/>
        </authorList>
    </citation>
    <scope>IDENTIFICATION</scope>
</reference>
<evidence type="ECO:0000313" key="2">
    <source>
        <dbReference type="Ensembl" id="ENSAPLP00000032908.1"/>
    </source>
</evidence>
<dbReference type="STRING" id="8840.ENSAPLP00000032908"/>
<name>A0A493U457_ANAPP</name>
<feature type="compositionally biased region" description="Polar residues" evidence="1">
    <location>
        <begin position="7"/>
        <end position="16"/>
    </location>
</feature>
<accession>A0A493U457</accession>
<keyword evidence="3" id="KW-1185">Reference proteome</keyword>
<organism evidence="2 3">
    <name type="scientific">Anas platyrhynchos platyrhynchos</name>
    <name type="common">Northern mallard</name>
    <dbReference type="NCBI Taxonomy" id="8840"/>
    <lineage>
        <taxon>Eukaryota</taxon>
        <taxon>Metazoa</taxon>
        <taxon>Chordata</taxon>
        <taxon>Craniata</taxon>
        <taxon>Vertebrata</taxon>
        <taxon>Euteleostomi</taxon>
        <taxon>Archelosauria</taxon>
        <taxon>Archosauria</taxon>
        <taxon>Dinosauria</taxon>
        <taxon>Saurischia</taxon>
        <taxon>Theropoda</taxon>
        <taxon>Coelurosauria</taxon>
        <taxon>Aves</taxon>
        <taxon>Neognathae</taxon>
        <taxon>Galloanserae</taxon>
        <taxon>Anseriformes</taxon>
        <taxon>Anatidae</taxon>
        <taxon>Anatinae</taxon>
        <taxon>Anas</taxon>
    </lineage>
</organism>
<reference evidence="2" key="3">
    <citation type="submission" date="2025-09" db="UniProtKB">
        <authorList>
            <consortium name="Ensembl"/>
        </authorList>
    </citation>
    <scope>IDENTIFICATION</scope>
</reference>
<feature type="compositionally biased region" description="Pro residues" evidence="1">
    <location>
        <begin position="70"/>
        <end position="82"/>
    </location>
</feature>
<sequence>IWLETVSRMSLSSPPSATALRGWSSSRSRPSSPAKSLAFRGALLASLTRRTSSRSTRSSSRREVSAAPHPRAPSPGTPARTP</sequence>
<feature type="region of interest" description="Disordered" evidence="1">
    <location>
        <begin position="1"/>
        <end position="82"/>
    </location>
</feature>
<dbReference type="AlphaFoldDB" id="A0A493U457"/>
<reference evidence="3" key="1">
    <citation type="submission" date="2017-10" db="EMBL/GenBank/DDBJ databases">
        <title>A new Pekin duck reference genome.</title>
        <authorList>
            <person name="Hou Z.-C."/>
            <person name="Zhou Z.-K."/>
            <person name="Zhu F."/>
            <person name="Hou S.-S."/>
        </authorList>
    </citation>
    <scope>NUCLEOTIDE SEQUENCE [LARGE SCALE GENOMIC DNA]</scope>
</reference>
<dbReference type="Ensembl" id="ENSAPLT00000027927.1">
    <property type="protein sequence ID" value="ENSAPLP00000032908.1"/>
    <property type="gene ID" value="ENSAPLG00000021668.1"/>
</dbReference>
<evidence type="ECO:0000313" key="3">
    <source>
        <dbReference type="Proteomes" id="UP000016666"/>
    </source>
</evidence>
<protein>
    <submittedName>
        <fullName evidence="2">Uncharacterized protein</fullName>
    </submittedName>
</protein>
<proteinExistence type="predicted"/>
<feature type="compositionally biased region" description="Low complexity" evidence="1">
    <location>
        <begin position="24"/>
        <end position="33"/>
    </location>
</feature>